<dbReference type="EMBL" id="AP019299">
    <property type="protein sequence ID" value="BBG99006.1"/>
    <property type="molecule type" value="Genomic_DNA"/>
</dbReference>
<feature type="compositionally biased region" description="Polar residues" evidence="2">
    <location>
        <begin position="104"/>
        <end position="133"/>
    </location>
</feature>
<evidence type="ECO:0000313" key="4">
    <source>
        <dbReference type="EMBL" id="BBG99006.1"/>
    </source>
</evidence>
<dbReference type="CDD" id="cd03801">
    <property type="entry name" value="GT4_PimA-like"/>
    <property type="match status" value="1"/>
</dbReference>
<gene>
    <name evidence="4" type="ORF">Prudu_008561</name>
</gene>
<evidence type="ECO:0000256" key="1">
    <source>
        <dbReference type="ARBA" id="ARBA00022676"/>
    </source>
</evidence>
<accession>A0A4Y1R4T8</accession>
<keyword evidence="4" id="KW-0808">Transferase</keyword>
<dbReference type="AlphaFoldDB" id="A0A4Y1R4T8"/>
<sequence length="796" mass="89056">MVHVARSDRSCSRWTRTHVYRIVVAAGNHTRLASESIYTELGDLEVSASEDRACDKSINSKHCKRLTSCSVLRGLATKLSDRCSSNNVSNKPMEESSRGDYKSSRGSGSFKSTLSGRSSPQNSPSFRRLNSSRTPRREARSSGGVQWFRSNRLFWAHNNKENFLGFGNKASNGNSDTEQNARRDLLASDSSMAVKNETNQNQVKAGKSIDVVLTKKENGVSSRRSASSKKRSKKSARSLRGKVHGKQKKTVEVEGHETEEQELDIPKTNTSYGMLVGPFGFLEDRMLEWSPKTRSGTCDRKGDFARLVWSRRFLLIFHELSMTGAPLSMMELATELLSCGATVSAVVLSKKGGLMPELARRRIKVLEDKVEQSFKTAMKADLVIAGSAVCASWIDQYMDHFPAGASQIAWWIMENRREYFDRAKVVLNRVKMLAFLSESQSKQWLDWCEEEKIKLRSHPAVVPLSINDELAFVAGIGCSLNTPSSSTEKMLEKRQLLRDSVRKEMGLTDNDMLVMSLSSINPGKGQLLLLESARLVIEEPLKYNSKIKNPVRKRQARSTLARKHHLRALFQELNDDGVSSNELPLSNESDVQLNEPQKKKLRLRSLYTSFDDTGDVTFNVTHKRKVLSDNGGTLEQSVKFLIGSVGSKSNKVLYVKELLGFLSQHSNMSKSVLWTPATTRVAALYSAADVYVMNSQGLGETFGRVTIEAMAFSLPVLGTEAGGTTEIVEHNVTGLLHPVGHPGTRVLAENIRFLLKSPNARKQMGLKGREKVERMYLKRHMYKRFVDVLLKCMRPK</sequence>
<reference evidence="4" key="1">
    <citation type="journal article" date="2019" name="Science">
        <title>Mutation of a bHLH transcription factor allowed almond domestication.</title>
        <authorList>
            <person name="Sanchez-Perez R."/>
            <person name="Pavan S."/>
            <person name="Mazzeo R."/>
            <person name="Moldovan C."/>
            <person name="Aiese Cigliano R."/>
            <person name="Del Cueto J."/>
            <person name="Ricciardi F."/>
            <person name="Lotti C."/>
            <person name="Ricciardi L."/>
            <person name="Dicenta F."/>
            <person name="Lopez-Marques R.L."/>
            <person name="Lindberg Moller B."/>
        </authorList>
    </citation>
    <scope>NUCLEOTIDE SEQUENCE</scope>
</reference>
<feature type="region of interest" description="Disordered" evidence="2">
    <location>
        <begin position="215"/>
        <end position="262"/>
    </location>
</feature>
<organism evidence="4">
    <name type="scientific">Prunus dulcis</name>
    <name type="common">Almond</name>
    <name type="synonym">Amygdalus dulcis</name>
    <dbReference type="NCBI Taxonomy" id="3755"/>
    <lineage>
        <taxon>Eukaryota</taxon>
        <taxon>Viridiplantae</taxon>
        <taxon>Streptophyta</taxon>
        <taxon>Embryophyta</taxon>
        <taxon>Tracheophyta</taxon>
        <taxon>Spermatophyta</taxon>
        <taxon>Magnoliopsida</taxon>
        <taxon>eudicotyledons</taxon>
        <taxon>Gunneridae</taxon>
        <taxon>Pentapetalae</taxon>
        <taxon>rosids</taxon>
        <taxon>fabids</taxon>
        <taxon>Rosales</taxon>
        <taxon>Rosaceae</taxon>
        <taxon>Amygdaloideae</taxon>
        <taxon>Amygdaleae</taxon>
        <taxon>Prunus</taxon>
    </lineage>
</organism>
<dbReference type="Pfam" id="PF16994">
    <property type="entry name" value="Glyco_trans_4_5"/>
    <property type="match status" value="1"/>
</dbReference>
<dbReference type="GO" id="GO:0016757">
    <property type="term" value="F:glycosyltransferase activity"/>
    <property type="evidence" value="ECO:0007669"/>
    <property type="project" value="UniProtKB-KW"/>
</dbReference>
<evidence type="ECO:0000256" key="2">
    <source>
        <dbReference type="SAM" id="MobiDB-lite"/>
    </source>
</evidence>
<feature type="compositionally biased region" description="Basic and acidic residues" evidence="2">
    <location>
        <begin position="249"/>
        <end position="258"/>
    </location>
</feature>
<feature type="domain" description="Glycosyl transferase family 1" evidence="3">
    <location>
        <begin position="662"/>
        <end position="770"/>
    </location>
</feature>
<dbReference type="PANTHER" id="PTHR47778:SF2">
    <property type="entry name" value="GLYCOSYL TRANSFERASE FAMILY 1 DOMAIN-CONTAINING PROTEIN"/>
    <property type="match status" value="1"/>
</dbReference>
<keyword evidence="1" id="KW-0328">Glycosyltransferase</keyword>
<name>A0A4Y1R4T8_PRUDU</name>
<feature type="region of interest" description="Disordered" evidence="2">
    <location>
        <begin position="82"/>
        <end position="143"/>
    </location>
</feature>
<evidence type="ECO:0000259" key="3">
    <source>
        <dbReference type="Pfam" id="PF00534"/>
    </source>
</evidence>
<protein>
    <submittedName>
        <fullName evidence="4">UDP-Glycosyltransferase superfamily protein</fullName>
    </submittedName>
</protein>
<dbReference type="PANTHER" id="PTHR47778">
    <property type="entry name" value="BNAA05G14870D PROTEIN"/>
    <property type="match status" value="1"/>
</dbReference>
<feature type="compositionally biased region" description="Basic and acidic residues" evidence="2">
    <location>
        <begin position="92"/>
        <end position="103"/>
    </location>
</feature>
<feature type="compositionally biased region" description="Basic residues" evidence="2">
    <location>
        <begin position="226"/>
        <end position="248"/>
    </location>
</feature>
<proteinExistence type="predicted"/>
<dbReference type="SUPFAM" id="SSF53756">
    <property type="entry name" value="UDP-Glycosyltransferase/glycogen phosphorylase"/>
    <property type="match status" value="1"/>
</dbReference>
<dbReference type="Gene3D" id="3.40.50.2000">
    <property type="entry name" value="Glycogen Phosphorylase B"/>
    <property type="match status" value="1"/>
</dbReference>
<dbReference type="Pfam" id="PF00534">
    <property type="entry name" value="Glycos_transf_1"/>
    <property type="match status" value="1"/>
</dbReference>
<dbReference type="InterPro" id="IPR041693">
    <property type="entry name" value="Glyco_trans_4_5"/>
</dbReference>
<dbReference type="InterPro" id="IPR001296">
    <property type="entry name" value="Glyco_trans_1"/>
</dbReference>